<dbReference type="EMBL" id="CP020559">
    <property type="protein sequence ID" value="ARE86951.1"/>
    <property type="molecule type" value="Genomic_DNA"/>
</dbReference>
<evidence type="ECO:0000313" key="3">
    <source>
        <dbReference type="EMBL" id="ARE86951.1"/>
    </source>
</evidence>
<dbReference type="Proteomes" id="UP000177894">
    <property type="component" value="Chromosome"/>
</dbReference>
<dbReference type="InterPro" id="IPR011852">
    <property type="entry name" value="TRAP_TAXI"/>
</dbReference>
<dbReference type="Gene3D" id="3.40.190.10">
    <property type="entry name" value="Periplasmic binding protein-like II"/>
    <property type="match status" value="2"/>
</dbReference>
<evidence type="ECO:0000313" key="4">
    <source>
        <dbReference type="Proteomes" id="UP000177894"/>
    </source>
</evidence>
<evidence type="ECO:0008006" key="6">
    <source>
        <dbReference type="Google" id="ProtNLM"/>
    </source>
</evidence>
<dbReference type="RefSeq" id="WP_070968264.1">
    <property type="nucleotide sequence ID" value="NZ_CP017603.1"/>
</dbReference>
<keyword evidence="4" id="KW-1185">Reference proteome</keyword>
<dbReference type="KEGG" id="cfm:BJL90_12110"/>
<evidence type="ECO:0000256" key="1">
    <source>
        <dbReference type="SAM" id="SignalP"/>
    </source>
</evidence>
<dbReference type="AlphaFoldDB" id="A0AAC9RJ06"/>
<gene>
    <name evidence="2" type="ORF">BJL90_12110</name>
    <name evidence="3" type="ORF">CLFO_13350</name>
</gene>
<dbReference type="EMBL" id="CP017603">
    <property type="protein sequence ID" value="AOY76538.1"/>
    <property type="molecule type" value="Genomic_DNA"/>
</dbReference>
<feature type="signal peptide" evidence="1">
    <location>
        <begin position="1"/>
        <end position="21"/>
    </location>
</feature>
<dbReference type="PANTHER" id="PTHR42941:SF1">
    <property type="entry name" value="SLL1037 PROTEIN"/>
    <property type="match status" value="1"/>
</dbReference>
<accession>A0AAC9RJ06</accession>
<organism evidence="3 5">
    <name type="scientific">Clostridium formicaceticum</name>
    <dbReference type="NCBI Taxonomy" id="1497"/>
    <lineage>
        <taxon>Bacteria</taxon>
        <taxon>Bacillati</taxon>
        <taxon>Bacillota</taxon>
        <taxon>Clostridia</taxon>
        <taxon>Eubacteriales</taxon>
        <taxon>Clostridiaceae</taxon>
        <taxon>Clostridium</taxon>
    </lineage>
</organism>
<dbReference type="NCBIfam" id="TIGR02122">
    <property type="entry name" value="TRAP_TAXI"/>
    <property type="match status" value="1"/>
</dbReference>
<keyword evidence="1" id="KW-0732">Signal</keyword>
<sequence length="338" mass="36196">MKKAVSTLIISLLVISLVACGGTQTSSDDNGISPEGKGITRLLLGTSSVGGTYYALGGGWAGIMNDKMSGIDISVEVTGGPTTNIQLIEDKQMELGLATTWLAGEGFNGEGWSENQKYDSIRALFPVYKSILYAYSLEGKGIDAIGDFNEKNVSVGAPGATSDAAGRAVLEILEIDAKKIDSLPTNTAINGIKDGIVDGGFLVSGVPAPALLDLETTHQIKHLGLTQEEINKILNSYPYWAQDIIKKGTYKDLNEDINVISFWNIAIGDKELSEDLVYDIVKTTFENYDALVAVDPSAADCIPDNIKYSSIPLHKGAIRYYEEIGIEIPSNLLPPEAK</sequence>
<dbReference type="PROSITE" id="PS51257">
    <property type="entry name" value="PROKAR_LIPOPROTEIN"/>
    <property type="match status" value="1"/>
</dbReference>
<name>A0AAC9RJ06_9CLOT</name>
<protein>
    <recommendedName>
        <fullName evidence="6">TAXI family TRAP transporter solute-binding subunit</fullName>
    </recommendedName>
</protein>
<feature type="chain" id="PRO_5042151583" description="TAXI family TRAP transporter solute-binding subunit" evidence="1">
    <location>
        <begin position="22"/>
        <end position="338"/>
    </location>
</feature>
<dbReference type="Pfam" id="PF16868">
    <property type="entry name" value="NMT1_3"/>
    <property type="match status" value="1"/>
</dbReference>
<dbReference type="PANTHER" id="PTHR42941">
    <property type="entry name" value="SLL1037 PROTEIN"/>
    <property type="match status" value="1"/>
</dbReference>
<evidence type="ECO:0000313" key="2">
    <source>
        <dbReference type="EMBL" id="AOY76538.1"/>
    </source>
</evidence>
<reference evidence="3 5" key="2">
    <citation type="submission" date="2017-03" db="EMBL/GenBank/DDBJ databases">
        <title>Complete sequence of Clostridium formicaceticum DSM 92.</title>
        <authorList>
            <person name="Poehlein A."/>
            <person name="Karl M."/>
            <person name="Bengelsdorf F.R."/>
            <person name="Duerre P."/>
            <person name="Daniel R."/>
        </authorList>
    </citation>
    <scope>NUCLEOTIDE SEQUENCE [LARGE SCALE GENOMIC DNA]</scope>
    <source>
        <strain evidence="3 5">DSM 92</strain>
    </source>
</reference>
<dbReference type="SUPFAM" id="SSF53850">
    <property type="entry name" value="Periplasmic binding protein-like II"/>
    <property type="match status" value="1"/>
</dbReference>
<evidence type="ECO:0000313" key="5">
    <source>
        <dbReference type="Proteomes" id="UP000192478"/>
    </source>
</evidence>
<dbReference type="Proteomes" id="UP000192478">
    <property type="component" value="Chromosome"/>
</dbReference>
<proteinExistence type="predicted"/>
<reference evidence="2 4" key="1">
    <citation type="submission" date="2016-10" db="EMBL/GenBank/DDBJ databases">
        <title>Complete Genome Sequence of Acetogen Clostridium formicoaceticum ATCC 27076.</title>
        <authorList>
            <person name="Bao T."/>
            <person name="Cheng C."/>
            <person name="Zhao J."/>
            <person name="Yang S.-T."/>
            <person name="Wang J."/>
            <person name="Wang M."/>
        </authorList>
    </citation>
    <scope>NUCLEOTIDE SEQUENCE [LARGE SCALE GENOMIC DNA]</scope>
    <source>
        <strain evidence="2 4">ATCC 27076</strain>
    </source>
</reference>